<dbReference type="AlphaFoldDB" id="A0A7G2ECP7"/>
<keyword evidence="6 7" id="KW-0472">Membrane</keyword>
<evidence type="ECO:0000313" key="11">
    <source>
        <dbReference type="Proteomes" id="UP000516314"/>
    </source>
</evidence>
<accession>A0A7G2ECP7</accession>
<proteinExistence type="inferred from homology"/>
<feature type="domain" description="Trichome birefringence-like C-terminal" evidence="8">
    <location>
        <begin position="455"/>
        <end position="745"/>
    </location>
</feature>
<reference evidence="10 11" key="1">
    <citation type="submission" date="2020-09" db="EMBL/GenBank/DDBJ databases">
        <authorList>
            <person name="Ashkenazy H."/>
        </authorList>
    </citation>
    <scope>NUCLEOTIDE SEQUENCE [LARGE SCALE GENOMIC DNA]</scope>
    <source>
        <strain evidence="11">cv. Cdm-0</strain>
    </source>
</reference>
<evidence type="ECO:0000256" key="1">
    <source>
        <dbReference type="ARBA" id="ARBA00004167"/>
    </source>
</evidence>
<keyword evidence="3 7" id="KW-0812">Transmembrane</keyword>
<feature type="domain" description="Trichome birefringence-like N-terminal" evidence="9">
    <location>
        <begin position="405"/>
        <end position="454"/>
    </location>
</feature>
<feature type="domain" description="Trichome birefringence-like N-terminal" evidence="9">
    <location>
        <begin position="54"/>
        <end position="107"/>
    </location>
</feature>
<feature type="domain" description="Trichome birefringence-like C-terminal" evidence="8">
    <location>
        <begin position="108"/>
        <end position="386"/>
    </location>
</feature>
<organism evidence="10 11">
    <name type="scientific">Arabidopsis thaliana</name>
    <name type="common">Mouse-ear cress</name>
    <dbReference type="NCBI Taxonomy" id="3702"/>
    <lineage>
        <taxon>Eukaryota</taxon>
        <taxon>Viridiplantae</taxon>
        <taxon>Streptophyta</taxon>
        <taxon>Embryophyta</taxon>
        <taxon>Tracheophyta</taxon>
        <taxon>Spermatophyta</taxon>
        <taxon>Magnoliopsida</taxon>
        <taxon>eudicotyledons</taxon>
        <taxon>Gunneridae</taxon>
        <taxon>Pentapetalae</taxon>
        <taxon>rosids</taxon>
        <taxon>malvids</taxon>
        <taxon>Brassicales</taxon>
        <taxon>Brassicaceae</taxon>
        <taxon>Camelineae</taxon>
        <taxon>Arabidopsis</taxon>
    </lineage>
</organism>
<dbReference type="Proteomes" id="UP000516314">
    <property type="component" value="Chromosome 2"/>
</dbReference>
<dbReference type="PANTHER" id="PTHR32285">
    <property type="entry name" value="PROTEIN TRICHOME BIREFRINGENCE-LIKE 9-RELATED"/>
    <property type="match status" value="1"/>
</dbReference>
<dbReference type="Pfam" id="PF13839">
    <property type="entry name" value="PC-Esterase"/>
    <property type="match status" value="2"/>
</dbReference>
<evidence type="ECO:0000259" key="9">
    <source>
        <dbReference type="Pfam" id="PF14416"/>
    </source>
</evidence>
<name>A0A7G2ECP7_ARATH</name>
<comment type="subcellular location">
    <subcellularLocation>
        <location evidence="1">Membrane</location>
        <topology evidence="1">Single-pass membrane protein</topology>
    </subcellularLocation>
</comment>
<evidence type="ECO:0000256" key="5">
    <source>
        <dbReference type="ARBA" id="ARBA00022989"/>
    </source>
</evidence>
<keyword evidence="5 7" id="KW-1133">Transmembrane helix</keyword>
<evidence type="ECO:0000256" key="4">
    <source>
        <dbReference type="ARBA" id="ARBA00022968"/>
    </source>
</evidence>
<gene>
    <name evidence="10" type="ORF">AT9943_LOCUS9015</name>
</gene>
<evidence type="ECO:0000259" key="8">
    <source>
        <dbReference type="Pfam" id="PF13839"/>
    </source>
</evidence>
<dbReference type="InterPro" id="IPR026057">
    <property type="entry name" value="TBL_C"/>
</dbReference>
<evidence type="ECO:0000313" key="10">
    <source>
        <dbReference type="EMBL" id="CAD5320924.1"/>
    </source>
</evidence>
<feature type="transmembrane region" description="Helical" evidence="7">
    <location>
        <begin position="7"/>
        <end position="26"/>
    </location>
</feature>
<keyword evidence="4" id="KW-0735">Signal-anchor</keyword>
<sequence>MKQRKKSYLSIFVIFFSLFFFGIFMYNDNLKSSIADFTSSNPFSSSFVELPPDECDLFTGQWVFDNKTYPLYKEEECEFLTEQVTCLRNGRKDSLFQNWRWQPRDCSLPKFNARVLLEKLRNKRLMFVGDSLNRNQWESMVCLVQSVIPPGRKSLNQTGSLTVFKIQDYNATVEFYWAPFLVESNSDDPEKHSIIDRIIMPESIEKHGVNWIGVDFLVFNSYIWWMNTVSIKVLRGSFDDGDTEYDEIKRPIAYERVLRTLGDWVDHNIDPLSTTVFFMSMSPLHIKSSDWANPEGIRCALETTPILNMSFNVAYGQFSAVGTDYRLFPVAENVTQSLKVPIHFLNITALSEYRKDAHTSVYTIKQGKLLTREQQNDPANFADCIHCHSSSRIPSRMLSVQREAAEGKWVLDNVTHPLYKEDECEFLSEWVACTRNGRPDSKYQKWRWQPQDCSLPRFDSKLLLEKLRGKKLMFIGDSIHYNQWQSMVCMVQSVIPSGKKTLKHTAQMSIFNIEEYNATISFYWAPFLVESNADPPDKRDGKTDPVIIPNSISKHGENWKDADYLIFNTYIWWTRHSTIKVLKQESFNKGDSKEYNEIGIYIVYKQVLSTWTKWLEQNINPSQTSIFFSSMSPTHIRSSDWGFNEGSKCEKETEPILNMSKPINVGTNRRLYEIALNATKSTKVPIHFLNITTMSEYRKDGHTSFYGSINGKLMTPEQKLDPRTFADCYHWCLPGLPDSWNELLSLYIIYKI</sequence>
<dbReference type="Pfam" id="PF14416">
    <property type="entry name" value="PMR5N"/>
    <property type="match status" value="2"/>
</dbReference>
<evidence type="ECO:0000256" key="3">
    <source>
        <dbReference type="ARBA" id="ARBA00022692"/>
    </source>
</evidence>
<comment type="similarity">
    <text evidence="2">Belongs to the PC-esterase family. TBL subfamily.</text>
</comment>
<evidence type="ECO:0000256" key="6">
    <source>
        <dbReference type="ARBA" id="ARBA00023136"/>
    </source>
</evidence>
<dbReference type="PANTHER" id="PTHR32285:SF157">
    <property type="entry name" value="PROTEIN TRICHOME BIREFRINGENCE-LIKE 30"/>
    <property type="match status" value="1"/>
</dbReference>
<evidence type="ECO:0000256" key="7">
    <source>
        <dbReference type="SAM" id="Phobius"/>
    </source>
</evidence>
<dbReference type="EMBL" id="LR881467">
    <property type="protein sequence ID" value="CAD5320924.1"/>
    <property type="molecule type" value="Genomic_DNA"/>
</dbReference>
<dbReference type="InterPro" id="IPR029962">
    <property type="entry name" value="TBL"/>
</dbReference>
<dbReference type="InterPro" id="IPR025846">
    <property type="entry name" value="TBL_N"/>
</dbReference>
<dbReference type="GO" id="GO:0016413">
    <property type="term" value="F:O-acetyltransferase activity"/>
    <property type="evidence" value="ECO:0007669"/>
    <property type="project" value="InterPro"/>
</dbReference>
<evidence type="ECO:0000256" key="2">
    <source>
        <dbReference type="ARBA" id="ARBA00007727"/>
    </source>
</evidence>
<protein>
    <submittedName>
        <fullName evidence="10">(thale cress) hypothetical protein</fullName>
    </submittedName>
</protein>
<dbReference type="GO" id="GO:0016020">
    <property type="term" value="C:membrane"/>
    <property type="evidence" value="ECO:0007669"/>
    <property type="project" value="UniProtKB-SubCell"/>
</dbReference>